<evidence type="ECO:0000256" key="1">
    <source>
        <dbReference type="SAM" id="Coils"/>
    </source>
</evidence>
<feature type="region of interest" description="Disordered" evidence="2">
    <location>
        <begin position="254"/>
        <end position="273"/>
    </location>
</feature>
<feature type="compositionally biased region" description="Basic and acidic residues" evidence="2">
    <location>
        <begin position="411"/>
        <end position="427"/>
    </location>
</feature>
<organism evidence="3 4">
    <name type="scientific">Rhizoclosmatium globosum</name>
    <dbReference type="NCBI Taxonomy" id="329046"/>
    <lineage>
        <taxon>Eukaryota</taxon>
        <taxon>Fungi</taxon>
        <taxon>Fungi incertae sedis</taxon>
        <taxon>Chytridiomycota</taxon>
        <taxon>Chytridiomycota incertae sedis</taxon>
        <taxon>Chytridiomycetes</taxon>
        <taxon>Chytridiales</taxon>
        <taxon>Chytriomycetaceae</taxon>
        <taxon>Rhizoclosmatium</taxon>
    </lineage>
</organism>
<protein>
    <submittedName>
        <fullName evidence="3">Uncharacterized protein</fullName>
    </submittedName>
</protein>
<evidence type="ECO:0000256" key="2">
    <source>
        <dbReference type="SAM" id="MobiDB-lite"/>
    </source>
</evidence>
<keyword evidence="1" id="KW-0175">Coiled coil</keyword>
<dbReference type="EMBL" id="MCGO01000003">
    <property type="protein sequence ID" value="ORY52489.1"/>
    <property type="molecule type" value="Genomic_DNA"/>
</dbReference>
<evidence type="ECO:0000313" key="4">
    <source>
        <dbReference type="Proteomes" id="UP000193642"/>
    </source>
</evidence>
<dbReference type="OrthoDB" id="515971at2759"/>
<dbReference type="Proteomes" id="UP000193642">
    <property type="component" value="Unassembled WGS sequence"/>
</dbReference>
<feature type="coiled-coil region" evidence="1">
    <location>
        <begin position="20"/>
        <end position="62"/>
    </location>
</feature>
<proteinExistence type="predicted"/>
<accession>A0A1Y2CZN6</accession>
<gene>
    <name evidence="3" type="ORF">BCR33DRAFT_318948</name>
</gene>
<dbReference type="AlphaFoldDB" id="A0A1Y2CZN6"/>
<feature type="coiled-coil region" evidence="1">
    <location>
        <begin position="108"/>
        <end position="150"/>
    </location>
</feature>
<keyword evidence="4" id="KW-1185">Reference proteome</keyword>
<reference evidence="3 4" key="1">
    <citation type="submission" date="2016-07" db="EMBL/GenBank/DDBJ databases">
        <title>Pervasive Adenine N6-methylation of Active Genes in Fungi.</title>
        <authorList>
            <consortium name="DOE Joint Genome Institute"/>
            <person name="Mondo S.J."/>
            <person name="Dannebaum R.O."/>
            <person name="Kuo R.C."/>
            <person name="Labutti K."/>
            <person name="Haridas S."/>
            <person name="Kuo A."/>
            <person name="Salamov A."/>
            <person name="Ahrendt S.R."/>
            <person name="Lipzen A."/>
            <person name="Sullivan W."/>
            <person name="Andreopoulos W.B."/>
            <person name="Clum A."/>
            <person name="Lindquist E."/>
            <person name="Daum C."/>
            <person name="Ramamoorthy G.K."/>
            <person name="Gryganskyi A."/>
            <person name="Culley D."/>
            <person name="Magnuson J.K."/>
            <person name="James T.Y."/>
            <person name="O'Malley M.A."/>
            <person name="Stajich J.E."/>
            <person name="Spatafora J.W."/>
            <person name="Visel A."/>
            <person name="Grigoriev I.V."/>
        </authorList>
    </citation>
    <scope>NUCLEOTIDE SEQUENCE [LARGE SCALE GENOMIC DNA]</scope>
    <source>
        <strain evidence="3 4">JEL800</strain>
    </source>
</reference>
<comment type="caution">
    <text evidence="3">The sequence shown here is derived from an EMBL/GenBank/DDBJ whole genome shotgun (WGS) entry which is preliminary data.</text>
</comment>
<feature type="region of interest" description="Disordered" evidence="2">
    <location>
        <begin position="383"/>
        <end position="474"/>
    </location>
</feature>
<feature type="region of interest" description="Disordered" evidence="2">
    <location>
        <begin position="199"/>
        <end position="246"/>
    </location>
</feature>
<evidence type="ECO:0000313" key="3">
    <source>
        <dbReference type="EMBL" id="ORY52489.1"/>
    </source>
</evidence>
<name>A0A1Y2CZN6_9FUNG</name>
<sequence>MTLEKYVQFSLMHSSKKAIQQKYEQERLKNESEIQHLKAEIHQQLSDERAQFEDEKIQLETIIKQQQKYNKRSRFGILEDDDGERDSLLPVKASDLKKEHDSVIASINAKFEEQMATMKKMFTEEKEQDKKELAEKLDKATSQISTLRTLLKQEHELNQTRDEEVKNLMKNQKKHGGFVTPVLATAATAAAAAAASMAFSHKSPTKPEQSPTDGPWKHIQDVPQNYSEPLGPPPPAQNTTDQSSAYGPWKAIKDVPQHPESAGDGNSKDRGIGGASMAETAIKMAMSAAGGGNNGGLTETAVKMAMSAMSGGQGGGGLAQTAVKMALSSTGGGHGGGGSDVESLAASALGLALGAGVAGGRPKSPLAEMASTALNMYMGGGVGNSPGPGVTPRGIESTPRSAGGGGDTDSSDDKPLSVLAAERKSETLETEGLKALQKVPSFTEKPRSRGGSLFKQSDGPRSRDISAPNGQEPQYQYPAFLTQPQPQDQTPQYQIPAFLPPPTGPLSFTDAMALMNSNQCTPLPACPWILTQYDQTVADISTQQKEIMKQVDAELVRYGINENTVLDQWQDERVKQDVKKKWTS</sequence>